<dbReference type="Proteomes" id="UP000577408">
    <property type="component" value="Unassembled WGS sequence"/>
</dbReference>
<dbReference type="CDD" id="cd24058">
    <property type="entry name" value="ASKHA_NBD_ROK_PPGK"/>
    <property type="match status" value="1"/>
</dbReference>
<sequence>MTDKALGFGVDVGGSGVKGAVVDLHTGEFVGERVKIATPRPATPNAVAEVVAQITQQCNWSGPVGITLPSVVVQQVARTAANIDQSWVGANVHTVFAQALGTERVAVLNDADAAGIAEVAFGDPAARSGAVIFLTFGTGIGSSFLMDGTLFPNTELGHMRIDGAEAEQFASSAARDREKLSYKKWAKRVDTVLHEYERLFNPSAFVVGGGISRHAERWVPMLTVETPVVPAALRNRAGIVGAAMAAQSRVAP</sequence>
<comment type="similarity">
    <text evidence="1">Belongs to the ROK (NagC/XylR) family.</text>
</comment>
<organism evidence="2 3">
    <name type="scientific">Corynebacterium wankanglinii</name>
    <dbReference type="NCBI Taxonomy" id="2735136"/>
    <lineage>
        <taxon>Bacteria</taxon>
        <taxon>Bacillati</taxon>
        <taxon>Actinomycetota</taxon>
        <taxon>Actinomycetes</taxon>
        <taxon>Mycobacteriales</taxon>
        <taxon>Corynebacteriaceae</taxon>
        <taxon>Corynebacterium</taxon>
    </lineage>
</organism>
<dbReference type="InterPro" id="IPR000600">
    <property type="entry name" value="ROK"/>
</dbReference>
<gene>
    <name evidence="2" type="ORF">HMA55_04035</name>
</gene>
<dbReference type="RefSeq" id="WP_181191784.1">
    <property type="nucleotide sequence ID" value="NZ_JABFED010000002.1"/>
</dbReference>
<evidence type="ECO:0000256" key="1">
    <source>
        <dbReference type="ARBA" id="ARBA00006479"/>
    </source>
</evidence>
<proteinExistence type="inferred from homology"/>
<dbReference type="PANTHER" id="PTHR18964">
    <property type="entry name" value="ROK (REPRESSOR, ORF, KINASE) FAMILY"/>
    <property type="match status" value="1"/>
</dbReference>
<name>A0A7H0K8N6_9CORY</name>
<dbReference type="EMBL" id="JABFED010000002">
    <property type="protein sequence ID" value="MBA1837074.1"/>
    <property type="molecule type" value="Genomic_DNA"/>
</dbReference>
<evidence type="ECO:0000313" key="3">
    <source>
        <dbReference type="Proteomes" id="UP000577408"/>
    </source>
</evidence>
<dbReference type="PANTHER" id="PTHR18964:SF146">
    <property type="entry name" value="POLYPHOSPHATE GLUCOKINASE"/>
    <property type="match status" value="1"/>
</dbReference>
<dbReference type="SUPFAM" id="SSF53067">
    <property type="entry name" value="Actin-like ATPase domain"/>
    <property type="match status" value="1"/>
</dbReference>
<comment type="caution">
    <text evidence="2">The sequence shown here is derived from an EMBL/GenBank/DDBJ whole genome shotgun (WGS) entry which is preliminary data.</text>
</comment>
<dbReference type="NCBIfam" id="NF045942">
    <property type="entry name" value="PolPhglucPhase"/>
    <property type="match status" value="1"/>
</dbReference>
<accession>A0A7H0K8N6</accession>
<reference evidence="2 3" key="1">
    <citation type="submission" date="2020-05" db="EMBL/GenBank/DDBJ databases">
        <title>Descriptions of Corynebacterium xxxx sp. nov., Corynebacterium yyyy sp. nov. and Corynebacterium zzzz sp. nov.</title>
        <authorList>
            <person name="Zhang G."/>
        </authorList>
    </citation>
    <scope>NUCLEOTIDE SEQUENCE [LARGE SCALE GENOMIC DNA]</scope>
    <source>
        <strain evidence="3">zg-913</strain>
    </source>
</reference>
<dbReference type="Pfam" id="PF00480">
    <property type="entry name" value="ROK"/>
    <property type="match status" value="1"/>
</dbReference>
<protein>
    <submittedName>
        <fullName evidence="2">ROK family protein</fullName>
    </submittedName>
</protein>
<evidence type="ECO:0000313" key="2">
    <source>
        <dbReference type="EMBL" id="MBA1837074.1"/>
    </source>
</evidence>
<dbReference type="InterPro" id="IPR043129">
    <property type="entry name" value="ATPase_NBD"/>
</dbReference>
<dbReference type="AlphaFoldDB" id="A0A7H0K8N6"/>
<dbReference type="Gene3D" id="3.30.420.40">
    <property type="match status" value="2"/>
</dbReference>
<keyword evidence="3" id="KW-1185">Reference proteome</keyword>